<proteinExistence type="predicted"/>
<sequence length="351" mass="39150">MTSAVEKKTDNLDKKVTRPLLVLGVVSAVLLLSPAPSAHAQAAQDCFYNACSVGTICDLGEQFYSPGDYVYNQELTFPVAERKLIPQPYYEEYKDFVCKADECDSDYGDTWYCTSAIIGGTNVNRIQQCPNFAVWCNLYDCQGSTSEPPYCDEGAVRFCDSDIYGAAGYYTCTGSGWSSGGGGESGECRLEPLIPWYYCVGGSLGVPGSGRWQRSPFEFEQGRCEDMLVELTAGMTPGYIKTYTPYLNQIWNNTVASAQAIFSIFRTQLDKPVYDWPGESTIAYTFTPYEGTGFATAGFPPMIHAGWDAKIYFRYLGYIHCAKENLLQKLSSVFHDPPYIYYDSRCDTELW</sequence>
<evidence type="ECO:0000313" key="3">
    <source>
        <dbReference type="Proteomes" id="UP000179069"/>
    </source>
</evidence>
<gene>
    <name evidence="2" type="ORF">A2785_03720</name>
</gene>
<dbReference type="AlphaFoldDB" id="A0A1G1VN67"/>
<comment type="caution">
    <text evidence="2">The sequence shown here is derived from an EMBL/GenBank/DDBJ whole genome shotgun (WGS) entry which is preliminary data.</text>
</comment>
<organism evidence="2 3">
    <name type="scientific">Candidatus Chisholmbacteria bacterium RIFCSPHIGHO2_01_FULL_49_18</name>
    <dbReference type="NCBI Taxonomy" id="1797590"/>
    <lineage>
        <taxon>Bacteria</taxon>
        <taxon>Candidatus Chisholmiibacteriota</taxon>
    </lineage>
</organism>
<keyword evidence="1" id="KW-0732">Signal</keyword>
<evidence type="ECO:0000313" key="2">
    <source>
        <dbReference type="EMBL" id="OGY16846.1"/>
    </source>
</evidence>
<protein>
    <submittedName>
        <fullName evidence="2">Uncharacterized protein</fullName>
    </submittedName>
</protein>
<name>A0A1G1VN67_9BACT</name>
<accession>A0A1G1VN67</accession>
<dbReference type="EMBL" id="MHCI01000009">
    <property type="protein sequence ID" value="OGY16846.1"/>
    <property type="molecule type" value="Genomic_DNA"/>
</dbReference>
<reference evidence="2 3" key="1">
    <citation type="journal article" date="2016" name="Nat. Commun.">
        <title>Thousands of microbial genomes shed light on interconnected biogeochemical processes in an aquifer system.</title>
        <authorList>
            <person name="Anantharaman K."/>
            <person name="Brown C.T."/>
            <person name="Hug L.A."/>
            <person name="Sharon I."/>
            <person name="Castelle C.J."/>
            <person name="Probst A.J."/>
            <person name="Thomas B.C."/>
            <person name="Singh A."/>
            <person name="Wilkins M.J."/>
            <person name="Karaoz U."/>
            <person name="Brodie E.L."/>
            <person name="Williams K.H."/>
            <person name="Hubbard S.S."/>
            <person name="Banfield J.F."/>
        </authorList>
    </citation>
    <scope>NUCLEOTIDE SEQUENCE [LARGE SCALE GENOMIC DNA]</scope>
</reference>
<feature type="signal peptide" evidence="1">
    <location>
        <begin position="1"/>
        <end position="40"/>
    </location>
</feature>
<feature type="chain" id="PRO_5009581029" evidence="1">
    <location>
        <begin position="41"/>
        <end position="351"/>
    </location>
</feature>
<dbReference type="Proteomes" id="UP000179069">
    <property type="component" value="Unassembled WGS sequence"/>
</dbReference>
<evidence type="ECO:0000256" key="1">
    <source>
        <dbReference type="SAM" id="SignalP"/>
    </source>
</evidence>